<feature type="domain" description="PcRGLX/YetA-like central beta-sandwich" evidence="2">
    <location>
        <begin position="116"/>
        <end position="483"/>
    </location>
</feature>
<name>A0AA38VEW4_9PEZI</name>
<proteinExistence type="predicted"/>
<dbReference type="Proteomes" id="UP001174694">
    <property type="component" value="Unassembled WGS sequence"/>
</dbReference>
<dbReference type="InterPro" id="IPR048331">
    <property type="entry name" value="PcRGLX/YetA_3rd"/>
</dbReference>
<dbReference type="InterPro" id="IPR045793">
    <property type="entry name" value="PcRGLX/YetA-like"/>
</dbReference>
<keyword evidence="5" id="KW-1185">Reference proteome</keyword>
<evidence type="ECO:0000259" key="2">
    <source>
        <dbReference type="Pfam" id="PF21345"/>
    </source>
</evidence>
<sequence length="919" mass="101815">MASSPGEKTVSVHWLGEKKLLSLGVTFGLPWPKGLCPSSRTTFICRDDAGHAIPLQSWTTAFWPDGSVKWSAHAIPSTISISENYHVLAEVQGLETHTVPEPPIPDFSGPDSPRATVSSSDNFILVDTGKVAVSFPRSGTCVLGKVAASNGSILGQNGHLVLLSQPTTVGEDGLGGGPRQSFKSLIDEAVVEQSGPVRVVVALRGKHEAEDKSDPAKKIGQWIPFTLRFYLYAGSEAIRIVHTFVYDGDPQSSFIRGLGIRFEVPLEGTEPYNRHLRIAGVNGGVFSEAVQGVTGLWKDPGITVRDLQRQGKPTPPITTWDSEFSRLLQWVPSWSDYSLTQLSPDGFTLKKRTKRGHSWVNIPGGTRAAGLAYLGSAHTGGLAVGLRDFWERYPTSLDIRDAAEDIGEITLWLYSPSAEPMDLRPYHDGLGQKTYDDQLDALKITYEDWEEGLGSPYGIARTNEIFVFGLSRTPSPTEMSQLADYIRTPPVLVAAPEYIYETAALGQYWAPLRRRTPSARKSDSSSVIQDRLEFLFQFYRKQIDQRRWYGFWDHGDVMHTYDADRHTWRYDVGGYAWDNSELSPDLWLWLYFLSTGREDVFRVAEALTRHTGEVDAYHLGPYRGLGTRHGVQHWGDSCKQARVSNALYRRVFYFVSGGDERVGELLQETLEAEKAFLVLDPYRKVRADRGAYCPDPEALSISLGTDWSGLASSWFIEWERNGCQAAAAKQKLLRTMSGIGGLKNGFVTGLALYNMHTGEISPPSADPANQGVVKISHLSAMFGLVEICAELIQSFAEELPQGFEDTWLDYCQYFNAPAEEQLQRYGVSFGKLQLRQGHSRLTAYAAARLSNTALAHRAWEEFKASDGYDGSVEWTTQEVPSSEVLTQVDEAPWVSTNITSLYGLAAIQDLALLGDIEGP</sequence>
<dbReference type="PANTHER" id="PTHR40081:SF1">
    <property type="entry name" value="TAT PATHWAY SIGNAL SEQUENCE DOMAIN PROTEIN"/>
    <property type="match status" value="1"/>
</dbReference>
<gene>
    <name evidence="4" type="ORF">NKR23_g5556</name>
</gene>
<feature type="domain" description="PcRGLX/YetA-like N-terminal RIFT barrel" evidence="1">
    <location>
        <begin position="9"/>
        <end position="87"/>
    </location>
</feature>
<dbReference type="Pfam" id="PF21346">
    <property type="entry name" value="PcRGLX_3rd"/>
    <property type="match status" value="1"/>
</dbReference>
<evidence type="ECO:0000259" key="3">
    <source>
        <dbReference type="Pfam" id="PF21346"/>
    </source>
</evidence>
<evidence type="ECO:0000259" key="1">
    <source>
        <dbReference type="Pfam" id="PF19501"/>
    </source>
</evidence>
<dbReference type="Pfam" id="PF19501">
    <property type="entry name" value="PcRGLX_1st"/>
    <property type="match status" value="1"/>
</dbReference>
<organism evidence="4 5">
    <name type="scientific">Pleurostoma richardsiae</name>
    <dbReference type="NCBI Taxonomy" id="41990"/>
    <lineage>
        <taxon>Eukaryota</taxon>
        <taxon>Fungi</taxon>
        <taxon>Dikarya</taxon>
        <taxon>Ascomycota</taxon>
        <taxon>Pezizomycotina</taxon>
        <taxon>Sordariomycetes</taxon>
        <taxon>Sordariomycetidae</taxon>
        <taxon>Calosphaeriales</taxon>
        <taxon>Pleurostomataceae</taxon>
        <taxon>Pleurostoma</taxon>
    </lineage>
</organism>
<dbReference type="AlphaFoldDB" id="A0AA38VEW4"/>
<reference evidence="4" key="1">
    <citation type="submission" date="2022-07" db="EMBL/GenBank/DDBJ databases">
        <title>Fungi with potential for degradation of polypropylene.</title>
        <authorList>
            <person name="Gostincar C."/>
        </authorList>
    </citation>
    <scope>NUCLEOTIDE SEQUENCE</scope>
    <source>
        <strain evidence="4">EXF-13308</strain>
    </source>
</reference>
<accession>A0AA38VEW4</accession>
<protein>
    <submittedName>
        <fullName evidence="4">Protein yetA</fullName>
    </submittedName>
</protein>
<feature type="domain" description="PcRGLX/YetA-like C-terminal alpha/alpha toroid" evidence="3">
    <location>
        <begin position="489"/>
        <end position="915"/>
    </location>
</feature>
<comment type="caution">
    <text evidence="4">The sequence shown here is derived from an EMBL/GenBank/DDBJ whole genome shotgun (WGS) entry which is preliminary data.</text>
</comment>
<dbReference type="Pfam" id="PF21345">
    <property type="entry name" value="PcRGLX_2nd"/>
    <property type="match status" value="1"/>
</dbReference>
<evidence type="ECO:0000313" key="5">
    <source>
        <dbReference type="Proteomes" id="UP001174694"/>
    </source>
</evidence>
<evidence type="ECO:0000313" key="4">
    <source>
        <dbReference type="EMBL" id="KAJ9145140.1"/>
    </source>
</evidence>
<dbReference type="EMBL" id="JANBVO010000015">
    <property type="protein sequence ID" value="KAJ9145140.1"/>
    <property type="molecule type" value="Genomic_DNA"/>
</dbReference>
<dbReference type="InterPro" id="IPR048329">
    <property type="entry name" value="PcRGLX_1st"/>
</dbReference>
<dbReference type="PANTHER" id="PTHR40081">
    <property type="entry name" value="CONCANAVALIN A-LIKE LECTIN/GLUCANASE"/>
    <property type="match status" value="1"/>
</dbReference>
<dbReference type="InterPro" id="IPR048330">
    <property type="entry name" value="PcRGLX/YetA_2nd"/>
</dbReference>